<dbReference type="EMBL" id="JACHWJ010000003">
    <property type="protein sequence ID" value="MBB2958329.1"/>
    <property type="molecule type" value="Genomic_DNA"/>
</dbReference>
<dbReference type="Proteomes" id="UP000545286">
    <property type="component" value="Unassembled WGS sequence"/>
</dbReference>
<sequence length="55" mass="5799">MRITIGTAPGGGGNCLAIGYTVVDELELPREVTGRPISVELVERVPSPGLYLMAE</sequence>
<proteinExistence type="predicted"/>
<dbReference type="RefSeq" id="WP_183625310.1">
    <property type="nucleotide sequence ID" value="NZ_JACHWJ010000003.1"/>
</dbReference>
<protein>
    <submittedName>
        <fullName evidence="1">Uncharacterized protein</fullName>
    </submittedName>
</protein>
<evidence type="ECO:0000313" key="2">
    <source>
        <dbReference type="Proteomes" id="UP000545286"/>
    </source>
</evidence>
<organism evidence="1 2">
    <name type="scientific">Pseudoclavibacter helvolus</name>
    <dbReference type="NCBI Taxonomy" id="255205"/>
    <lineage>
        <taxon>Bacteria</taxon>
        <taxon>Bacillati</taxon>
        <taxon>Actinomycetota</taxon>
        <taxon>Actinomycetes</taxon>
        <taxon>Micrococcales</taxon>
        <taxon>Microbacteriaceae</taxon>
        <taxon>Pseudoclavibacter</taxon>
    </lineage>
</organism>
<name>A0A7W4UPN4_9MICO</name>
<keyword evidence="2" id="KW-1185">Reference proteome</keyword>
<evidence type="ECO:0000313" key="1">
    <source>
        <dbReference type="EMBL" id="MBB2958329.1"/>
    </source>
</evidence>
<dbReference type="AlphaFoldDB" id="A0A7W4UPN4"/>
<reference evidence="1 2" key="1">
    <citation type="submission" date="2020-08" db="EMBL/GenBank/DDBJ databases">
        <title>Sequencing the genomes of 1000 actinobacteria strains.</title>
        <authorList>
            <person name="Klenk H.-P."/>
        </authorList>
    </citation>
    <scope>NUCLEOTIDE SEQUENCE [LARGE SCALE GENOMIC DNA]</scope>
    <source>
        <strain evidence="1 2">DSM 20419</strain>
    </source>
</reference>
<gene>
    <name evidence="1" type="ORF">FHX72_002474</name>
</gene>
<comment type="caution">
    <text evidence="1">The sequence shown here is derived from an EMBL/GenBank/DDBJ whole genome shotgun (WGS) entry which is preliminary data.</text>
</comment>
<accession>A0A7W4UPN4</accession>